<reference evidence="2 3" key="1">
    <citation type="submission" date="2022-03" db="EMBL/GenBank/DDBJ databases">
        <title>Genome data of Colletotrichum spp.</title>
        <authorList>
            <person name="Utami Y.D."/>
            <person name="Hiruma K."/>
        </authorList>
    </citation>
    <scope>NUCLEOTIDE SEQUENCE [LARGE SCALE GENOMIC DNA]</scope>
    <source>
        <strain evidence="2 3">MAFF 239500</strain>
    </source>
</reference>
<keyword evidence="3" id="KW-1185">Reference proteome</keyword>
<dbReference type="AlphaFoldDB" id="A0AA37PHG1"/>
<evidence type="ECO:0000313" key="2">
    <source>
        <dbReference type="EMBL" id="GKT52212.1"/>
    </source>
</evidence>
<accession>A0AA37PHG1</accession>
<feature type="chain" id="PRO_5041444492" description="C6 zinc finger protein" evidence="1">
    <location>
        <begin position="20"/>
        <end position="187"/>
    </location>
</feature>
<dbReference type="PANTHER" id="PTHR47784:SF5">
    <property type="entry name" value="STEROL UPTAKE CONTROL PROTEIN 2"/>
    <property type="match status" value="1"/>
</dbReference>
<feature type="signal peptide" evidence="1">
    <location>
        <begin position="1"/>
        <end position="19"/>
    </location>
</feature>
<evidence type="ECO:0000256" key="1">
    <source>
        <dbReference type="SAM" id="SignalP"/>
    </source>
</evidence>
<organism evidence="2 3">
    <name type="scientific">Colletotrichum spaethianum</name>
    <dbReference type="NCBI Taxonomy" id="700344"/>
    <lineage>
        <taxon>Eukaryota</taxon>
        <taxon>Fungi</taxon>
        <taxon>Dikarya</taxon>
        <taxon>Ascomycota</taxon>
        <taxon>Pezizomycotina</taxon>
        <taxon>Sordariomycetes</taxon>
        <taxon>Hypocreomycetidae</taxon>
        <taxon>Glomerellales</taxon>
        <taxon>Glomerellaceae</taxon>
        <taxon>Colletotrichum</taxon>
        <taxon>Colletotrichum spaethianum species complex</taxon>
    </lineage>
</organism>
<proteinExistence type="predicted"/>
<keyword evidence="1" id="KW-0732">Signal</keyword>
<name>A0AA37PHG1_9PEZI</name>
<dbReference type="Proteomes" id="UP001055115">
    <property type="component" value="Unassembled WGS sequence"/>
</dbReference>
<dbReference type="InterPro" id="IPR053157">
    <property type="entry name" value="Sterol_Uptake_Regulator"/>
</dbReference>
<sequence length="187" mass="22512">MYCFSTLTIWLTLFRGVRTILEANGRAILSSSIAFLFRPRPDVNDTWESKELDHDALKEFQNYINTSTLEDEQSRQHLLDTFQDLRRAFSSFYGEELCDEGKIRSIFTWLYKIPDEYIDMLRRRNSNALCILAFFCVLLHRLEYNWWLKGWGVHLIERIYTALDDVHHFWIRWPIQEIGWIPQRKAN</sequence>
<dbReference type="RefSeq" id="XP_049134562.1">
    <property type="nucleotide sequence ID" value="XM_049278605.1"/>
</dbReference>
<dbReference type="GeneID" id="73333195"/>
<evidence type="ECO:0008006" key="4">
    <source>
        <dbReference type="Google" id="ProtNLM"/>
    </source>
</evidence>
<gene>
    <name evidence="2" type="ORF">ColSpa_12393</name>
</gene>
<comment type="caution">
    <text evidence="2">The sequence shown here is derived from an EMBL/GenBank/DDBJ whole genome shotgun (WGS) entry which is preliminary data.</text>
</comment>
<protein>
    <recommendedName>
        <fullName evidence="4">C6 zinc finger protein</fullName>
    </recommendedName>
</protein>
<dbReference type="GO" id="GO:0001228">
    <property type="term" value="F:DNA-binding transcription activator activity, RNA polymerase II-specific"/>
    <property type="evidence" value="ECO:0007669"/>
    <property type="project" value="TreeGrafter"/>
</dbReference>
<evidence type="ECO:0000313" key="3">
    <source>
        <dbReference type="Proteomes" id="UP001055115"/>
    </source>
</evidence>
<dbReference type="EMBL" id="BQXU01000063">
    <property type="protein sequence ID" value="GKT52212.1"/>
    <property type="molecule type" value="Genomic_DNA"/>
</dbReference>
<dbReference type="PANTHER" id="PTHR47784">
    <property type="entry name" value="STEROL UPTAKE CONTROL PROTEIN 2"/>
    <property type="match status" value="1"/>
</dbReference>